<comment type="subunit">
    <text evidence="2">Monomer.</text>
</comment>
<dbReference type="Pfam" id="PF14508">
    <property type="entry name" value="GH97_N"/>
    <property type="match status" value="1"/>
</dbReference>
<dbReference type="Pfam" id="PF14509">
    <property type="entry name" value="GH97_C"/>
    <property type="match status" value="1"/>
</dbReference>
<name>A0A8J6Q4C5_9FLAO</name>
<organism evidence="8 9">
    <name type="scientific">Aestuariibaculum sediminum</name>
    <dbReference type="NCBI Taxonomy" id="2770637"/>
    <lineage>
        <taxon>Bacteria</taxon>
        <taxon>Pseudomonadati</taxon>
        <taxon>Bacteroidota</taxon>
        <taxon>Flavobacteriia</taxon>
        <taxon>Flavobacteriales</taxon>
        <taxon>Flavobacteriaceae</taxon>
    </lineage>
</organism>
<keyword evidence="4" id="KW-0732">Signal</keyword>
<dbReference type="Proteomes" id="UP000600588">
    <property type="component" value="Unassembled WGS sequence"/>
</dbReference>
<dbReference type="PANTHER" id="PTHR35803">
    <property type="entry name" value="GLUCAN 1,4-ALPHA-GLUCOSIDASE SUSB-RELATED"/>
    <property type="match status" value="1"/>
</dbReference>
<proteinExistence type="predicted"/>
<dbReference type="Gene3D" id="3.20.20.70">
    <property type="entry name" value="Aldolase class I"/>
    <property type="match status" value="1"/>
</dbReference>
<comment type="caution">
    <text evidence="8">The sequence shown here is derived from an EMBL/GenBank/DDBJ whole genome shotgun (WGS) entry which is preliminary data.</text>
</comment>
<dbReference type="RefSeq" id="WP_188231205.1">
    <property type="nucleotide sequence ID" value="NZ_JACVXB010000008.1"/>
</dbReference>
<sequence>MTSKMYILLFAFLSILGVNAQQITSPNGNISLEFSLSSNGEPTYKINYKSKSIIKTSKLGLTLKNADNLKQGFIETGSEETSFDETWKPVWGEESDIRNNYNELLVNLEQKATERIMNIRFRVYNEGVGFRYEFPEQPNLVYFVIEEENTQFALTGDHTAFWIPGDYDSQEYDYTESKLSEISGLFDSAVTPNASQRQFSKTGVQTALMMKTADNLYINIHEAALINYACMHLNLDDENMVFESWLTPDAQGNKGHMQAPCVTPWRTVMVSDDARDILASRITYNLNEPCVIEDTSWIKPVKYIGVWWEMITGKSSWAYTDDLPSVQLGVTDFEDVKPNGKHAANTAHVKEYIDFAAKHGFDAVLVEGWNEGWEDWFGQSKDYVFDFVTPYPDFDVEDIENYAKSKGVKMIMHHETSGSTRNYERHMDKAYQFMKDHGYDAVKSGYVGNILPRGEFHYSQWVNNHYLYAVQKAADYEIMVNAHEAVRPTGIARTYPNLIGNESARGTEFQAFGGSKPNHVTILPFTRLLGGPMDYTPGVFEMDISKLNPDNNSHVNSTIANQLALYVTMYSPLQMAADLPENYNRFLDAFQFIKDVPVDWEKSVYLEAEPGSYITIARKDKHSNNWFVGHVNGKDARKSEISFDFLEKGKKYIATIYADAKDANYKTNPQAYTIKKMKVNSQSKLSQVSVEGGGYAISIIED</sequence>
<dbReference type="SUPFAM" id="SSF51445">
    <property type="entry name" value="(Trans)glycosidases"/>
    <property type="match status" value="1"/>
</dbReference>
<dbReference type="InterPro" id="IPR029486">
    <property type="entry name" value="GH97_N"/>
</dbReference>
<evidence type="ECO:0000259" key="5">
    <source>
        <dbReference type="Pfam" id="PF10566"/>
    </source>
</evidence>
<evidence type="ECO:0000259" key="6">
    <source>
        <dbReference type="Pfam" id="PF14508"/>
    </source>
</evidence>
<protein>
    <submittedName>
        <fullName evidence="8">Glycoside hydrolase family 97 protein</fullName>
    </submittedName>
</protein>
<dbReference type="AlphaFoldDB" id="A0A8J6Q4C5"/>
<evidence type="ECO:0000256" key="1">
    <source>
        <dbReference type="ARBA" id="ARBA00001913"/>
    </source>
</evidence>
<keyword evidence="9" id="KW-1185">Reference proteome</keyword>
<feature type="chain" id="PRO_5035248213" evidence="4">
    <location>
        <begin position="21"/>
        <end position="702"/>
    </location>
</feature>
<evidence type="ECO:0000256" key="3">
    <source>
        <dbReference type="ARBA" id="ARBA00022837"/>
    </source>
</evidence>
<dbReference type="InterPro" id="IPR052720">
    <property type="entry name" value="Glycosyl_hydrolase_97"/>
</dbReference>
<evidence type="ECO:0000313" key="9">
    <source>
        <dbReference type="Proteomes" id="UP000600588"/>
    </source>
</evidence>
<dbReference type="EMBL" id="JACVXB010000008">
    <property type="protein sequence ID" value="MBD0833425.1"/>
    <property type="molecule type" value="Genomic_DNA"/>
</dbReference>
<dbReference type="InterPro" id="IPR019563">
    <property type="entry name" value="GH97_catalytic"/>
</dbReference>
<dbReference type="InterPro" id="IPR029483">
    <property type="entry name" value="GH97_C"/>
</dbReference>
<dbReference type="GO" id="GO:0030246">
    <property type="term" value="F:carbohydrate binding"/>
    <property type="evidence" value="ECO:0007669"/>
    <property type="project" value="InterPro"/>
</dbReference>
<gene>
    <name evidence="8" type="ORF">ICJ83_14915</name>
</gene>
<evidence type="ECO:0000256" key="4">
    <source>
        <dbReference type="SAM" id="SignalP"/>
    </source>
</evidence>
<dbReference type="InterPro" id="IPR017853">
    <property type="entry name" value="GH"/>
</dbReference>
<dbReference type="Pfam" id="PF10566">
    <property type="entry name" value="Glyco_hydro_97"/>
    <property type="match status" value="1"/>
</dbReference>
<dbReference type="GO" id="GO:0016787">
    <property type="term" value="F:hydrolase activity"/>
    <property type="evidence" value="ECO:0007669"/>
    <property type="project" value="UniProtKB-KW"/>
</dbReference>
<comment type="cofactor">
    <cofactor evidence="1">
        <name>Ca(2+)</name>
        <dbReference type="ChEBI" id="CHEBI:29108"/>
    </cofactor>
</comment>
<dbReference type="FunFam" id="3.20.20.70:FF:000220">
    <property type="entry name" value="Glucan 1,4-alpha-glucosidase SusB"/>
    <property type="match status" value="1"/>
</dbReference>
<feature type="signal peptide" evidence="4">
    <location>
        <begin position="1"/>
        <end position="20"/>
    </location>
</feature>
<feature type="domain" description="Glycosyl-hydrolase 97 N-terminal" evidence="6">
    <location>
        <begin position="23"/>
        <end position="289"/>
    </location>
</feature>
<evidence type="ECO:0000256" key="2">
    <source>
        <dbReference type="ARBA" id="ARBA00011245"/>
    </source>
</evidence>
<feature type="domain" description="Glycosyl-hydrolase 97 C-terminal oligomerisation" evidence="7">
    <location>
        <begin position="599"/>
        <end position="699"/>
    </location>
</feature>
<dbReference type="Gene3D" id="2.70.98.10">
    <property type="match status" value="1"/>
</dbReference>
<reference evidence="8 9" key="1">
    <citation type="submission" date="2020-09" db="EMBL/GenBank/DDBJ databases">
        <title>TT11 complete genome.</title>
        <authorList>
            <person name="Wu Z."/>
        </authorList>
    </citation>
    <scope>NUCLEOTIDE SEQUENCE [LARGE SCALE GENOMIC DNA]</scope>
    <source>
        <strain evidence="8 9">TT11</strain>
    </source>
</reference>
<dbReference type="InterPro" id="IPR014718">
    <property type="entry name" value="GH-type_carb-bd"/>
</dbReference>
<evidence type="ECO:0000259" key="7">
    <source>
        <dbReference type="Pfam" id="PF14509"/>
    </source>
</evidence>
<evidence type="ECO:0000313" key="8">
    <source>
        <dbReference type="EMBL" id="MBD0833425.1"/>
    </source>
</evidence>
<keyword evidence="3" id="KW-0106">Calcium</keyword>
<dbReference type="PANTHER" id="PTHR35803:SF1">
    <property type="entry name" value="GLUCAN 1,4-ALPHA-GLUCOSIDASE SUSB"/>
    <property type="match status" value="1"/>
</dbReference>
<feature type="domain" description="Glycosyl-hydrolase 97 catalytic" evidence="5">
    <location>
        <begin position="307"/>
        <end position="504"/>
    </location>
</feature>
<accession>A0A8J6Q4C5</accession>
<dbReference type="InterPro" id="IPR013785">
    <property type="entry name" value="Aldolase_TIM"/>
</dbReference>
<keyword evidence="8" id="KW-0378">Hydrolase</keyword>